<dbReference type="CDD" id="cd02966">
    <property type="entry name" value="TlpA_like_family"/>
    <property type="match status" value="1"/>
</dbReference>
<evidence type="ECO:0000313" key="3">
    <source>
        <dbReference type="EMBL" id="MFD0993681.1"/>
    </source>
</evidence>
<dbReference type="InterPro" id="IPR000866">
    <property type="entry name" value="AhpC/TSA"/>
</dbReference>
<reference evidence="4" key="1">
    <citation type="journal article" date="2019" name="Int. J. Syst. Evol. Microbiol.">
        <title>The Global Catalogue of Microorganisms (GCM) 10K type strain sequencing project: providing services to taxonomists for standard genome sequencing and annotation.</title>
        <authorList>
            <consortium name="The Broad Institute Genomics Platform"/>
            <consortium name="The Broad Institute Genome Sequencing Center for Infectious Disease"/>
            <person name="Wu L."/>
            <person name="Ma J."/>
        </authorList>
    </citation>
    <scope>NUCLEOTIDE SEQUENCE [LARGE SCALE GENOMIC DNA]</scope>
    <source>
        <strain evidence="4">CCUG 60527</strain>
    </source>
</reference>
<keyword evidence="4" id="KW-1185">Reference proteome</keyword>
<sequence length="305" mass="35543">MKNILLSLLIIALAFTATYIIIDELEFSKRGNSNSIAVTPTNQEDSEEPSDEEFYDDEPTEKRVVHNSIDISSFITDVKTWENYYKENIDLSYDFIPLNADGEEIEKEDFLTELQTGNYIPVKLPEMEVMYQLQTFDPKLHQKISKAIKSSASLHYTYYMKEGRSFPIFDFKDLYGNEYNTENTLGKITVIKCWFINCKVCVEEFPKLNELFDRYEGYEDLVFFSLAFDEPNKLRKFLAKKPFRYPVIAKQKDFMNDQIGVKQYPTHIILDEYGNVLKMVNNVDSLITTLDEIMNGGQIADLMTH</sequence>
<dbReference type="SUPFAM" id="SSF52833">
    <property type="entry name" value="Thioredoxin-like"/>
    <property type="match status" value="1"/>
</dbReference>
<dbReference type="RefSeq" id="WP_386108184.1">
    <property type="nucleotide sequence ID" value="NZ_JBHTJR010000051.1"/>
</dbReference>
<evidence type="ECO:0000256" key="1">
    <source>
        <dbReference type="SAM" id="MobiDB-lite"/>
    </source>
</evidence>
<dbReference type="Pfam" id="PF00578">
    <property type="entry name" value="AhpC-TSA"/>
    <property type="match status" value="1"/>
</dbReference>
<proteinExistence type="predicted"/>
<dbReference type="Gene3D" id="3.40.30.10">
    <property type="entry name" value="Glutaredoxin"/>
    <property type="match status" value="1"/>
</dbReference>
<evidence type="ECO:0000259" key="2">
    <source>
        <dbReference type="PROSITE" id="PS51352"/>
    </source>
</evidence>
<dbReference type="EMBL" id="JBHTJR010000051">
    <property type="protein sequence ID" value="MFD0993681.1"/>
    <property type="molecule type" value="Genomic_DNA"/>
</dbReference>
<feature type="region of interest" description="Disordered" evidence="1">
    <location>
        <begin position="33"/>
        <end position="59"/>
    </location>
</feature>
<protein>
    <submittedName>
        <fullName evidence="3">TlpA family protein disulfide reductase</fullName>
    </submittedName>
</protein>
<dbReference type="PROSITE" id="PS51352">
    <property type="entry name" value="THIOREDOXIN_2"/>
    <property type="match status" value="1"/>
</dbReference>
<dbReference type="InterPro" id="IPR050553">
    <property type="entry name" value="Thioredoxin_ResA/DsbE_sf"/>
</dbReference>
<evidence type="ECO:0000313" key="4">
    <source>
        <dbReference type="Proteomes" id="UP001597062"/>
    </source>
</evidence>
<gene>
    <name evidence="3" type="ORF">ACFQ1U_10730</name>
</gene>
<dbReference type="Proteomes" id="UP001597062">
    <property type="component" value="Unassembled WGS sequence"/>
</dbReference>
<feature type="compositionally biased region" description="Polar residues" evidence="1">
    <location>
        <begin position="33"/>
        <end position="43"/>
    </location>
</feature>
<organism evidence="3 4">
    <name type="scientific">Tenacibaculum geojense</name>
    <dbReference type="NCBI Taxonomy" id="915352"/>
    <lineage>
        <taxon>Bacteria</taxon>
        <taxon>Pseudomonadati</taxon>
        <taxon>Bacteroidota</taxon>
        <taxon>Flavobacteriia</taxon>
        <taxon>Flavobacteriales</taxon>
        <taxon>Flavobacteriaceae</taxon>
        <taxon>Tenacibaculum</taxon>
    </lineage>
</organism>
<dbReference type="InterPro" id="IPR013766">
    <property type="entry name" value="Thioredoxin_domain"/>
</dbReference>
<dbReference type="InterPro" id="IPR036249">
    <property type="entry name" value="Thioredoxin-like_sf"/>
</dbReference>
<feature type="compositionally biased region" description="Acidic residues" evidence="1">
    <location>
        <begin position="44"/>
        <end position="59"/>
    </location>
</feature>
<name>A0ABW3JVT5_9FLAO</name>
<feature type="domain" description="Thioredoxin" evidence="2">
    <location>
        <begin position="160"/>
        <end position="304"/>
    </location>
</feature>
<accession>A0ABW3JVT5</accession>
<dbReference type="PANTHER" id="PTHR42852">
    <property type="entry name" value="THIOL:DISULFIDE INTERCHANGE PROTEIN DSBE"/>
    <property type="match status" value="1"/>
</dbReference>
<comment type="caution">
    <text evidence="3">The sequence shown here is derived from an EMBL/GenBank/DDBJ whole genome shotgun (WGS) entry which is preliminary data.</text>
</comment>
<dbReference type="PANTHER" id="PTHR42852:SF17">
    <property type="entry name" value="THIOREDOXIN-LIKE PROTEIN HI_1115"/>
    <property type="match status" value="1"/>
</dbReference>